<dbReference type="InterPro" id="IPR020557">
    <property type="entry name" value="Fumarate_lyase_CS"/>
</dbReference>
<dbReference type="InterPro" id="IPR008948">
    <property type="entry name" value="L-Aspartase-like"/>
</dbReference>
<evidence type="ECO:0000259" key="8">
    <source>
        <dbReference type="Pfam" id="PF14698"/>
    </source>
</evidence>
<gene>
    <name evidence="6 9" type="primary">argH</name>
    <name evidence="9" type="ORF">I2H36_13465</name>
</gene>
<dbReference type="Pfam" id="PF14698">
    <property type="entry name" value="ASL_C2"/>
    <property type="match status" value="1"/>
</dbReference>
<reference evidence="9 10" key="1">
    <citation type="submission" date="2020-11" db="EMBL/GenBank/DDBJ databases">
        <authorList>
            <person name="Kim M.K."/>
        </authorList>
    </citation>
    <scope>NUCLEOTIDE SEQUENCE [LARGE SCALE GENOMIC DNA]</scope>
    <source>
        <strain evidence="9 10">BT290</strain>
    </source>
</reference>
<evidence type="ECO:0000256" key="2">
    <source>
        <dbReference type="ARBA" id="ARBA00004941"/>
    </source>
</evidence>
<protein>
    <recommendedName>
        <fullName evidence="3 6">Argininosuccinate lyase</fullName>
        <shortName evidence="6">ASAL</shortName>
        <ecNumber evidence="3 6">4.3.2.1</ecNumber>
    </recommendedName>
    <alternativeName>
        <fullName evidence="6">Arginosuccinase</fullName>
    </alternativeName>
</protein>
<dbReference type="InterPro" id="IPR009049">
    <property type="entry name" value="Argininosuccinate_lyase"/>
</dbReference>
<sequence>MKPVSEEAKKPGANTMWGGRFSSSPSALMEAINASIDFDRRLAAQDIQGSIAHSSMLAKQGIIAESDRDAIHQGLQRVLGEIESGSFAFSTALEDIHMNVESRLREIVGDPAARLHTARSRNDQVATDARLWVREAHDRTDEQLTSLIKALLDKAEAHAGTVMPGFTHLQSAQPVTFGHHLMAYVEMFGRDRSRIRDSRRRLNECPLGAGALAGTSFPIDRHMTAKAMGFDGPTRNSLDTVSDRDSLLEFMAAASICAVHLSRLAEEVIIWMSAPFGFVRLPDRWTTGSSMMPQKRNPDAAELVRGKTGRVIGSLVSLLTVMKGLPLAYSKDMQEDKEQVFDAADTIEIVLAATTGMIRDLEPVPERMAAVAGAGFSTATDLADWLVRSLNIPFRDAHHITGRIVSEAEKRGCTLEELPLEAMQAAEPKIHQGIYDVLGVKNSVRSRTSFGGTSPVRVAEQVAWWRERV</sequence>
<dbReference type="PANTHER" id="PTHR43814">
    <property type="entry name" value="ARGININOSUCCINATE LYASE"/>
    <property type="match status" value="1"/>
</dbReference>
<evidence type="ECO:0000256" key="5">
    <source>
        <dbReference type="ARBA" id="ARBA00023239"/>
    </source>
</evidence>
<dbReference type="Proteomes" id="UP000611708">
    <property type="component" value="Unassembled WGS sequence"/>
</dbReference>
<dbReference type="PANTHER" id="PTHR43814:SF1">
    <property type="entry name" value="ARGININOSUCCINATE LYASE"/>
    <property type="match status" value="1"/>
</dbReference>
<comment type="caution">
    <text evidence="9">The sequence shown here is derived from an EMBL/GenBank/DDBJ whole genome shotgun (WGS) entry which is preliminary data.</text>
</comment>
<dbReference type="PRINTS" id="PR00149">
    <property type="entry name" value="FUMRATELYASE"/>
</dbReference>
<evidence type="ECO:0000313" key="9">
    <source>
        <dbReference type="EMBL" id="MBF9197052.1"/>
    </source>
</evidence>
<comment type="similarity">
    <text evidence="6">Belongs to the lyase 1 family. Argininosuccinate lyase subfamily.</text>
</comment>
<dbReference type="NCBIfam" id="TIGR00838">
    <property type="entry name" value="argH"/>
    <property type="match status" value="1"/>
</dbReference>
<keyword evidence="6" id="KW-0963">Cytoplasm</keyword>
<dbReference type="GO" id="GO:0004056">
    <property type="term" value="F:argininosuccinate lyase activity"/>
    <property type="evidence" value="ECO:0007669"/>
    <property type="project" value="UniProtKB-EC"/>
</dbReference>
<dbReference type="CDD" id="cd01359">
    <property type="entry name" value="Argininosuccinate_lyase"/>
    <property type="match status" value="1"/>
</dbReference>
<evidence type="ECO:0000259" key="7">
    <source>
        <dbReference type="Pfam" id="PF00206"/>
    </source>
</evidence>
<dbReference type="Pfam" id="PF00206">
    <property type="entry name" value="Lyase_1"/>
    <property type="match status" value="1"/>
</dbReference>
<organism evidence="9 10">
    <name type="scientific">Microvirga terrestris</name>
    <dbReference type="NCBI Taxonomy" id="2791024"/>
    <lineage>
        <taxon>Bacteria</taxon>
        <taxon>Pseudomonadati</taxon>
        <taxon>Pseudomonadota</taxon>
        <taxon>Alphaproteobacteria</taxon>
        <taxon>Hyphomicrobiales</taxon>
        <taxon>Methylobacteriaceae</taxon>
        <taxon>Microvirga</taxon>
    </lineage>
</organism>
<dbReference type="InterPro" id="IPR024083">
    <property type="entry name" value="Fumarase/histidase_N"/>
</dbReference>
<dbReference type="HAMAP" id="MF_00006">
    <property type="entry name" value="Arg_succ_lyase"/>
    <property type="match status" value="1"/>
</dbReference>
<evidence type="ECO:0000313" key="10">
    <source>
        <dbReference type="Proteomes" id="UP000611708"/>
    </source>
</evidence>
<dbReference type="InterPro" id="IPR000362">
    <property type="entry name" value="Fumarate_lyase_fam"/>
</dbReference>
<dbReference type="InterPro" id="IPR029419">
    <property type="entry name" value="Arg_succ_lyase_C"/>
</dbReference>
<keyword evidence="5 6" id="KW-0456">Lyase</keyword>
<feature type="domain" description="Argininosuccinate lyase C-terminal" evidence="8">
    <location>
        <begin position="376"/>
        <end position="444"/>
    </location>
</feature>
<dbReference type="EMBL" id="JADQDN010000006">
    <property type="protein sequence ID" value="MBF9197052.1"/>
    <property type="molecule type" value="Genomic_DNA"/>
</dbReference>
<dbReference type="EC" id="4.3.2.1" evidence="3 6"/>
<evidence type="ECO:0000256" key="6">
    <source>
        <dbReference type="HAMAP-Rule" id="MF_00006"/>
    </source>
</evidence>
<accession>A0ABS0HU68</accession>
<feature type="domain" description="Fumarate lyase N-terminal" evidence="7">
    <location>
        <begin position="19"/>
        <end position="313"/>
    </location>
</feature>
<proteinExistence type="inferred from homology"/>
<name>A0ABS0HU68_9HYPH</name>
<comment type="pathway">
    <text evidence="2 6">Amino-acid biosynthesis; L-arginine biosynthesis; L-arginine from L-ornithine and carbamoyl phosphate: step 3/3.</text>
</comment>
<dbReference type="InterPro" id="IPR022761">
    <property type="entry name" value="Fumarate_lyase_N"/>
</dbReference>
<comment type="subcellular location">
    <subcellularLocation>
        <location evidence="6">Cytoplasm</location>
    </subcellularLocation>
</comment>
<dbReference type="Gene3D" id="1.20.200.10">
    <property type="entry name" value="Fumarase/aspartase (Central domain)"/>
    <property type="match status" value="1"/>
</dbReference>
<keyword evidence="6" id="KW-0028">Amino-acid biosynthesis</keyword>
<dbReference type="Gene3D" id="1.10.275.10">
    <property type="entry name" value="Fumarase/aspartase (N-terminal domain)"/>
    <property type="match status" value="1"/>
</dbReference>
<dbReference type="PROSITE" id="PS00163">
    <property type="entry name" value="FUMARATE_LYASES"/>
    <property type="match status" value="1"/>
</dbReference>
<evidence type="ECO:0000256" key="1">
    <source>
        <dbReference type="ARBA" id="ARBA00000985"/>
    </source>
</evidence>
<comment type="catalytic activity">
    <reaction evidence="1 6">
        <text>2-(N(omega)-L-arginino)succinate = fumarate + L-arginine</text>
        <dbReference type="Rhea" id="RHEA:24020"/>
        <dbReference type="ChEBI" id="CHEBI:29806"/>
        <dbReference type="ChEBI" id="CHEBI:32682"/>
        <dbReference type="ChEBI" id="CHEBI:57472"/>
        <dbReference type="EC" id="4.3.2.1"/>
    </reaction>
</comment>
<dbReference type="SUPFAM" id="SSF48557">
    <property type="entry name" value="L-aspartase-like"/>
    <property type="match status" value="1"/>
</dbReference>
<dbReference type="PRINTS" id="PR00145">
    <property type="entry name" value="ARGSUCLYASE"/>
</dbReference>
<evidence type="ECO:0000256" key="4">
    <source>
        <dbReference type="ARBA" id="ARBA00022571"/>
    </source>
</evidence>
<dbReference type="Gene3D" id="1.10.40.30">
    <property type="entry name" value="Fumarase/aspartase (C-terminal domain)"/>
    <property type="match status" value="1"/>
</dbReference>
<keyword evidence="4 6" id="KW-0055">Arginine biosynthesis</keyword>
<evidence type="ECO:0000256" key="3">
    <source>
        <dbReference type="ARBA" id="ARBA00012338"/>
    </source>
</evidence>
<keyword evidence="10" id="KW-1185">Reference proteome</keyword>